<dbReference type="AlphaFoldDB" id="A0A2P8DL42"/>
<dbReference type="EMBL" id="PYGF01000020">
    <property type="protein sequence ID" value="PSK97936.1"/>
    <property type="molecule type" value="Genomic_DNA"/>
</dbReference>
<accession>A0A2P8DL42</accession>
<evidence type="ECO:0000313" key="2">
    <source>
        <dbReference type="Proteomes" id="UP000240708"/>
    </source>
</evidence>
<evidence type="ECO:0000313" key="1">
    <source>
        <dbReference type="EMBL" id="PSK97936.1"/>
    </source>
</evidence>
<sequence>MNMTDEEFDLLDELYFVQHFDYLKETMGWAEDRLLATLDSLYKKSFIKCLKGPDDEIFEIESLQDLGKEMYFLATKKGLMAHNGRL</sequence>
<proteinExistence type="predicted"/>
<dbReference type="Proteomes" id="UP000240708">
    <property type="component" value="Unassembled WGS sequence"/>
</dbReference>
<keyword evidence="2" id="KW-1185">Reference proteome</keyword>
<gene>
    <name evidence="1" type="ORF">CLV48_12022</name>
</gene>
<reference evidence="1 2" key="1">
    <citation type="submission" date="2018-03" db="EMBL/GenBank/DDBJ databases">
        <title>Genomic Encyclopedia of Archaeal and Bacterial Type Strains, Phase II (KMG-II): from individual species to whole genera.</title>
        <authorList>
            <person name="Goeker M."/>
        </authorList>
    </citation>
    <scope>NUCLEOTIDE SEQUENCE [LARGE SCALE GENOMIC DNA]</scope>
    <source>
        <strain evidence="1 2">DSM 28057</strain>
    </source>
</reference>
<comment type="caution">
    <text evidence="1">The sequence shown here is derived from an EMBL/GenBank/DDBJ whole genome shotgun (WGS) entry which is preliminary data.</text>
</comment>
<organism evidence="1 2">
    <name type="scientific">Cecembia rubra</name>
    <dbReference type="NCBI Taxonomy" id="1485585"/>
    <lineage>
        <taxon>Bacteria</taxon>
        <taxon>Pseudomonadati</taxon>
        <taxon>Bacteroidota</taxon>
        <taxon>Cytophagia</taxon>
        <taxon>Cytophagales</taxon>
        <taxon>Cyclobacteriaceae</taxon>
        <taxon>Cecembia</taxon>
    </lineage>
</organism>
<protein>
    <submittedName>
        <fullName evidence="1">Uncharacterized protein</fullName>
    </submittedName>
</protein>
<name>A0A2P8DL42_9BACT</name>